<evidence type="ECO:0000256" key="8">
    <source>
        <dbReference type="ARBA" id="ARBA00022848"/>
    </source>
</evidence>
<organism evidence="13 14">
    <name type="scientific">Python bivittatus</name>
    <name type="common">Burmese python</name>
    <name type="synonym">Python molurus bivittatus</name>
    <dbReference type="NCBI Taxonomy" id="176946"/>
    <lineage>
        <taxon>Eukaryota</taxon>
        <taxon>Metazoa</taxon>
        <taxon>Chordata</taxon>
        <taxon>Craniata</taxon>
        <taxon>Vertebrata</taxon>
        <taxon>Euteleostomi</taxon>
        <taxon>Lepidosauria</taxon>
        <taxon>Squamata</taxon>
        <taxon>Bifurcata</taxon>
        <taxon>Unidentata</taxon>
        <taxon>Episquamata</taxon>
        <taxon>Toxicofera</taxon>
        <taxon>Serpentes</taxon>
        <taxon>Henophidia</taxon>
        <taxon>Pythonidae</taxon>
        <taxon>Python</taxon>
    </lineage>
</organism>
<evidence type="ECO:0000256" key="12">
    <source>
        <dbReference type="ARBA" id="ARBA00023136"/>
    </source>
</evidence>
<dbReference type="GO" id="GO:0006082">
    <property type="term" value="P:organic acid metabolic process"/>
    <property type="evidence" value="ECO:0007669"/>
    <property type="project" value="TreeGrafter"/>
</dbReference>
<keyword evidence="11" id="KW-0503">Monooxygenase</keyword>
<evidence type="ECO:0000256" key="5">
    <source>
        <dbReference type="ARBA" id="ARBA00022617"/>
    </source>
</evidence>
<sequence>MTFGHRVPLEDKDSQQVADAIESAVKSGGSFVYALHKQFPCFMRYFPGPHKNALSSRELVLSFTKKAIKKHKESKAANEPQDFTDFYWLQVEKSKAGHNTAYNEENLAECVFDFLISGAESTAISLQWALLLMASHPDIQDKVHKEMEKVLGSSNSVSSQDWKKLPYTSAVIHEIQRTKHAFLFRIIKQCAKDVNVFGFLAPKGTFINPNLNSVFLDPKLWETPEKFNPSHFLDKDGQFVSREEFQLLATGSDVSLEDKLARTELFIFFTNLLKTFIFQLPEGEKKASKEPRIGLTTYPHSYKICAVPHHKTS</sequence>
<dbReference type="GO" id="GO:0005789">
    <property type="term" value="C:endoplasmic reticulum membrane"/>
    <property type="evidence" value="ECO:0007669"/>
    <property type="project" value="UniProtKB-SubCell"/>
</dbReference>
<evidence type="ECO:0000256" key="1">
    <source>
        <dbReference type="ARBA" id="ARBA00001971"/>
    </source>
</evidence>
<evidence type="ECO:0000256" key="11">
    <source>
        <dbReference type="ARBA" id="ARBA00023033"/>
    </source>
</evidence>
<dbReference type="PANTHER" id="PTHR24300">
    <property type="entry name" value="CYTOCHROME P450 508A4-RELATED"/>
    <property type="match status" value="1"/>
</dbReference>
<dbReference type="GO" id="GO:0006805">
    <property type="term" value="P:xenobiotic metabolic process"/>
    <property type="evidence" value="ECO:0007669"/>
    <property type="project" value="TreeGrafter"/>
</dbReference>
<dbReference type="Proteomes" id="UP000695026">
    <property type="component" value="Unplaced"/>
</dbReference>
<evidence type="ECO:0000256" key="3">
    <source>
        <dbReference type="ARBA" id="ARBA00004406"/>
    </source>
</evidence>
<gene>
    <name evidence="14" type="primary">LOC103061061</name>
</gene>
<dbReference type="Pfam" id="PF00067">
    <property type="entry name" value="p450"/>
    <property type="match status" value="1"/>
</dbReference>
<dbReference type="FunFam" id="1.10.630.10:FF:000238">
    <property type="entry name" value="Cytochrome P450 2A6"/>
    <property type="match status" value="1"/>
</dbReference>
<dbReference type="Gene3D" id="1.10.630.10">
    <property type="entry name" value="Cytochrome P450"/>
    <property type="match status" value="1"/>
</dbReference>
<keyword evidence="8" id="KW-0492">Microsome</keyword>
<dbReference type="RefSeq" id="XP_025029930.1">
    <property type="nucleotide sequence ID" value="XM_025174162.1"/>
</dbReference>
<dbReference type="GeneID" id="103061061"/>
<keyword evidence="13" id="KW-1185">Reference proteome</keyword>
<dbReference type="InterPro" id="IPR036396">
    <property type="entry name" value="Cyt_P450_sf"/>
</dbReference>
<keyword evidence="9" id="KW-0560">Oxidoreductase</keyword>
<comment type="subcellular location">
    <subcellularLocation>
        <location evidence="3">Endoplasmic reticulum membrane</location>
        <topology evidence="3">Peripheral membrane protein</topology>
    </subcellularLocation>
    <subcellularLocation>
        <location evidence="2">Microsome membrane</location>
        <topology evidence="2">Peripheral membrane protein</topology>
    </subcellularLocation>
</comment>
<dbReference type="GO" id="GO:0020037">
    <property type="term" value="F:heme binding"/>
    <property type="evidence" value="ECO:0007669"/>
    <property type="project" value="InterPro"/>
</dbReference>
<dbReference type="GO" id="GO:0016712">
    <property type="term" value="F:oxidoreductase activity, acting on paired donors, with incorporation or reduction of molecular oxygen, reduced flavin or flavoprotein as one donor, and incorporation of one atom of oxygen"/>
    <property type="evidence" value="ECO:0007669"/>
    <property type="project" value="TreeGrafter"/>
</dbReference>
<dbReference type="InterPro" id="IPR001128">
    <property type="entry name" value="Cyt_P450"/>
</dbReference>
<name>A0A9F5MZ76_PYTBI</name>
<dbReference type="InterPro" id="IPR050182">
    <property type="entry name" value="Cytochrome_P450_fam2"/>
</dbReference>
<dbReference type="GO" id="GO:0005506">
    <property type="term" value="F:iron ion binding"/>
    <property type="evidence" value="ECO:0007669"/>
    <property type="project" value="InterPro"/>
</dbReference>
<dbReference type="OMA" id="LAECIFN"/>
<keyword evidence="5" id="KW-0349">Heme</keyword>
<reference evidence="14" key="1">
    <citation type="submission" date="2025-08" db="UniProtKB">
        <authorList>
            <consortium name="RefSeq"/>
        </authorList>
    </citation>
    <scope>IDENTIFICATION</scope>
    <source>
        <tissue evidence="14">Liver</tissue>
    </source>
</reference>
<evidence type="ECO:0000313" key="14">
    <source>
        <dbReference type="RefSeq" id="XP_025029930.1"/>
    </source>
</evidence>
<dbReference type="AlphaFoldDB" id="A0A9F5MZ76"/>
<keyword evidence="12" id="KW-0472">Membrane</keyword>
<evidence type="ECO:0000256" key="4">
    <source>
        <dbReference type="ARBA" id="ARBA00010617"/>
    </source>
</evidence>
<dbReference type="PANTHER" id="PTHR24300:SF134">
    <property type="entry name" value="CYTOCHROME P450, FAMILY 2, SUBFAMILY AB, POLYPEPTIDE 2-RELATED"/>
    <property type="match status" value="1"/>
</dbReference>
<comment type="similarity">
    <text evidence="4">Belongs to the cytochrome P450 family.</text>
</comment>
<protein>
    <submittedName>
        <fullName evidence="14">Cytochrome P450 2J5-like</fullName>
    </submittedName>
</protein>
<keyword evidence="10" id="KW-0408">Iron</keyword>
<evidence type="ECO:0000313" key="13">
    <source>
        <dbReference type="Proteomes" id="UP000695026"/>
    </source>
</evidence>
<evidence type="ECO:0000256" key="6">
    <source>
        <dbReference type="ARBA" id="ARBA00022723"/>
    </source>
</evidence>
<dbReference type="KEGG" id="pbi:103061061"/>
<comment type="cofactor">
    <cofactor evidence="1">
        <name>heme</name>
        <dbReference type="ChEBI" id="CHEBI:30413"/>
    </cofactor>
</comment>
<dbReference type="OrthoDB" id="2789670at2759"/>
<dbReference type="InterPro" id="IPR002401">
    <property type="entry name" value="Cyt_P450_E_grp-I"/>
</dbReference>
<keyword evidence="6" id="KW-0479">Metal-binding</keyword>
<evidence type="ECO:0000256" key="2">
    <source>
        <dbReference type="ARBA" id="ARBA00004174"/>
    </source>
</evidence>
<dbReference type="SUPFAM" id="SSF48264">
    <property type="entry name" value="Cytochrome P450"/>
    <property type="match status" value="1"/>
</dbReference>
<proteinExistence type="inferred from homology"/>
<evidence type="ECO:0000256" key="9">
    <source>
        <dbReference type="ARBA" id="ARBA00023002"/>
    </source>
</evidence>
<evidence type="ECO:0000256" key="10">
    <source>
        <dbReference type="ARBA" id="ARBA00023004"/>
    </source>
</evidence>
<evidence type="ECO:0000256" key="7">
    <source>
        <dbReference type="ARBA" id="ARBA00022824"/>
    </source>
</evidence>
<dbReference type="PRINTS" id="PR00463">
    <property type="entry name" value="EP450I"/>
</dbReference>
<keyword evidence="7" id="KW-0256">Endoplasmic reticulum</keyword>
<accession>A0A9F5MZ76</accession>